<evidence type="ECO:0000313" key="6">
    <source>
        <dbReference type="Proteomes" id="UP001214666"/>
    </source>
</evidence>
<keyword evidence="1 2" id="KW-0732">Signal</keyword>
<gene>
    <name evidence="5" type="ORF">PY771_22335</name>
</gene>
<evidence type="ECO:0000256" key="2">
    <source>
        <dbReference type="SAM" id="SignalP"/>
    </source>
</evidence>
<feature type="signal peptide" evidence="2">
    <location>
        <begin position="1"/>
        <end position="20"/>
    </location>
</feature>
<reference evidence="5" key="1">
    <citation type="submission" date="2023-02" db="EMBL/GenBank/DDBJ databases">
        <title>The sequence of Aeromonas hydrophila K533.</title>
        <authorList>
            <person name="Luo X."/>
        </authorList>
    </citation>
    <scope>NUCLEOTIDE SEQUENCE</scope>
    <source>
        <strain evidence="5">K533</strain>
    </source>
</reference>
<proteinExistence type="predicted"/>
<feature type="domain" description="Polysaccharide export protein N-terminal" evidence="3">
    <location>
        <begin position="27"/>
        <end position="102"/>
    </location>
</feature>
<dbReference type="Pfam" id="PF10531">
    <property type="entry name" value="SLBB"/>
    <property type="match status" value="1"/>
</dbReference>
<dbReference type="Gene3D" id="3.10.560.10">
    <property type="entry name" value="Outer membrane lipoprotein wza domain like"/>
    <property type="match status" value="1"/>
</dbReference>
<dbReference type="InterPro" id="IPR049712">
    <property type="entry name" value="Poly_export"/>
</dbReference>
<evidence type="ECO:0000259" key="3">
    <source>
        <dbReference type="Pfam" id="PF02563"/>
    </source>
</evidence>
<dbReference type="InterPro" id="IPR019554">
    <property type="entry name" value="Soluble_ligand-bd"/>
</dbReference>
<protein>
    <submittedName>
        <fullName evidence="5">Polysaccharide export protein</fullName>
    </submittedName>
</protein>
<evidence type="ECO:0000256" key="1">
    <source>
        <dbReference type="ARBA" id="ARBA00022729"/>
    </source>
</evidence>
<name>A0AAX3P4F7_AERHY</name>
<dbReference type="Gene3D" id="3.30.1950.10">
    <property type="entry name" value="wza like domain"/>
    <property type="match status" value="1"/>
</dbReference>
<dbReference type="EMBL" id="CP118942">
    <property type="protein sequence ID" value="WEE26311.1"/>
    <property type="molecule type" value="Genomic_DNA"/>
</dbReference>
<sequence length="179" mass="19695">MNKSVMVLLLGCLFSLSGWAGQDPLNTQQVYRLAAGDEVEIRVYGEPDLSMKFRIDTSGHANYPYLGQVLLMGRTTAEVADFLAHGLKQGVLRDPMVTVNVTTFRQVFVAGEVAQPGGYEYQPGLTVEKAVALAGGFTDRAARRDISLRLNGDDRLLEEVSLQQRLNPGDIITIEQSFF</sequence>
<feature type="chain" id="PRO_5043971181" evidence="2">
    <location>
        <begin position="21"/>
        <end position="179"/>
    </location>
</feature>
<evidence type="ECO:0000259" key="4">
    <source>
        <dbReference type="Pfam" id="PF10531"/>
    </source>
</evidence>
<dbReference type="AlphaFoldDB" id="A0AAX3P4F7"/>
<accession>A0AAX3P4F7</accession>
<organism evidence="5 6">
    <name type="scientific">Aeromonas hydrophila</name>
    <dbReference type="NCBI Taxonomy" id="644"/>
    <lineage>
        <taxon>Bacteria</taxon>
        <taxon>Pseudomonadati</taxon>
        <taxon>Pseudomonadota</taxon>
        <taxon>Gammaproteobacteria</taxon>
        <taxon>Aeromonadales</taxon>
        <taxon>Aeromonadaceae</taxon>
        <taxon>Aeromonas</taxon>
    </lineage>
</organism>
<dbReference type="PANTHER" id="PTHR33619">
    <property type="entry name" value="POLYSACCHARIDE EXPORT PROTEIN GFCE-RELATED"/>
    <property type="match status" value="1"/>
</dbReference>
<dbReference type="PANTHER" id="PTHR33619:SF3">
    <property type="entry name" value="POLYSACCHARIDE EXPORT PROTEIN GFCE-RELATED"/>
    <property type="match status" value="1"/>
</dbReference>
<dbReference type="Pfam" id="PF02563">
    <property type="entry name" value="Poly_export"/>
    <property type="match status" value="1"/>
</dbReference>
<dbReference type="InterPro" id="IPR003715">
    <property type="entry name" value="Poly_export_N"/>
</dbReference>
<dbReference type="GO" id="GO:0015159">
    <property type="term" value="F:polysaccharide transmembrane transporter activity"/>
    <property type="evidence" value="ECO:0007669"/>
    <property type="project" value="InterPro"/>
</dbReference>
<evidence type="ECO:0000313" key="5">
    <source>
        <dbReference type="EMBL" id="WEE26311.1"/>
    </source>
</evidence>
<dbReference type="RefSeq" id="WP_081398601.1">
    <property type="nucleotide sequence ID" value="NZ_AP023398.1"/>
</dbReference>
<feature type="domain" description="Soluble ligand binding" evidence="4">
    <location>
        <begin position="107"/>
        <end position="149"/>
    </location>
</feature>
<dbReference type="Proteomes" id="UP001214666">
    <property type="component" value="Chromosome"/>
</dbReference>